<comment type="caution">
    <text evidence="1">The sequence shown here is derived from an EMBL/GenBank/DDBJ whole genome shotgun (WGS) entry which is preliminary data.</text>
</comment>
<evidence type="ECO:0000313" key="2">
    <source>
        <dbReference type="Proteomes" id="UP001169740"/>
    </source>
</evidence>
<dbReference type="EMBL" id="JASVYU020000007">
    <property type="protein sequence ID" value="MFB8961593.1"/>
    <property type="molecule type" value="Genomic_DNA"/>
</dbReference>
<organism evidence="1 2">
    <name type="scientific">Xanthomonas arboricola pv. pruni</name>
    <dbReference type="NCBI Taxonomy" id="69929"/>
    <lineage>
        <taxon>Bacteria</taxon>
        <taxon>Pseudomonadati</taxon>
        <taxon>Pseudomonadota</taxon>
        <taxon>Gammaproteobacteria</taxon>
        <taxon>Lysobacterales</taxon>
        <taxon>Lysobacteraceae</taxon>
        <taxon>Xanthomonas</taxon>
    </lineage>
</organism>
<sequence>MIAIAFICFDEQTTARSGLMPPGCAVECCDAGCVAGFDVVDGACSDLPNHCDCIADVLQAHAAAVIVERLLQRKARRLHYVLRDAGSARVLLGCSIVRH</sequence>
<name>A0ACC6V860_9XANT</name>
<gene>
    <name evidence="1" type="ORF">QSH54_006695</name>
</gene>
<evidence type="ECO:0000313" key="1">
    <source>
        <dbReference type="EMBL" id="MFB8961593.1"/>
    </source>
</evidence>
<protein>
    <submittedName>
        <fullName evidence="1">Uncharacterized protein</fullName>
    </submittedName>
</protein>
<accession>A0ACC6V860</accession>
<proteinExistence type="predicted"/>
<reference evidence="1" key="1">
    <citation type="submission" date="2024-09" db="EMBL/GenBank/DDBJ databases">
        <authorList>
            <person name="Popovic Milovanovic T."/>
            <person name="Greer S."/>
            <person name="Ilicic R."/>
            <person name="Jelusic A."/>
            <person name="Grant M."/>
            <person name="Vicente J."/>
            <person name="Studholme D.J."/>
        </authorList>
    </citation>
    <scope>NUCLEOTIDE SEQUENCE</scope>
    <source>
        <strain evidence="1">Xp320</strain>
    </source>
</reference>
<dbReference type="Proteomes" id="UP001169740">
    <property type="component" value="Unassembled WGS sequence"/>
</dbReference>